<dbReference type="Proteomes" id="UP001396334">
    <property type="component" value="Unassembled WGS sequence"/>
</dbReference>
<dbReference type="EMBL" id="JBBPBN010000057">
    <property type="protein sequence ID" value="KAK8988483.1"/>
    <property type="molecule type" value="Genomic_DNA"/>
</dbReference>
<gene>
    <name evidence="2" type="ORF">V6N11_029873</name>
</gene>
<keyword evidence="3" id="KW-1185">Reference proteome</keyword>
<name>A0ABR2PJ64_9ROSI</name>
<evidence type="ECO:0000313" key="3">
    <source>
        <dbReference type="Proteomes" id="UP001396334"/>
    </source>
</evidence>
<comment type="caution">
    <text evidence="2">The sequence shown here is derived from an EMBL/GenBank/DDBJ whole genome shotgun (WGS) entry which is preliminary data.</text>
</comment>
<proteinExistence type="predicted"/>
<feature type="region of interest" description="Disordered" evidence="1">
    <location>
        <begin position="1"/>
        <end position="22"/>
    </location>
</feature>
<evidence type="ECO:0000313" key="2">
    <source>
        <dbReference type="EMBL" id="KAK8988483.1"/>
    </source>
</evidence>
<reference evidence="2 3" key="1">
    <citation type="journal article" date="2024" name="G3 (Bethesda)">
        <title>Genome assembly of Hibiscus sabdariffa L. provides insights into metabolisms of medicinal natural products.</title>
        <authorList>
            <person name="Kim T."/>
        </authorList>
    </citation>
    <scope>NUCLEOTIDE SEQUENCE [LARGE SCALE GENOMIC DNA]</scope>
    <source>
        <strain evidence="2">TK-2024</strain>
        <tissue evidence="2">Old leaves</tissue>
    </source>
</reference>
<protein>
    <submittedName>
        <fullName evidence="2">Uncharacterized protein</fullName>
    </submittedName>
</protein>
<organism evidence="2 3">
    <name type="scientific">Hibiscus sabdariffa</name>
    <name type="common">roselle</name>
    <dbReference type="NCBI Taxonomy" id="183260"/>
    <lineage>
        <taxon>Eukaryota</taxon>
        <taxon>Viridiplantae</taxon>
        <taxon>Streptophyta</taxon>
        <taxon>Embryophyta</taxon>
        <taxon>Tracheophyta</taxon>
        <taxon>Spermatophyta</taxon>
        <taxon>Magnoliopsida</taxon>
        <taxon>eudicotyledons</taxon>
        <taxon>Gunneridae</taxon>
        <taxon>Pentapetalae</taxon>
        <taxon>rosids</taxon>
        <taxon>malvids</taxon>
        <taxon>Malvales</taxon>
        <taxon>Malvaceae</taxon>
        <taxon>Malvoideae</taxon>
        <taxon>Hibiscus</taxon>
    </lineage>
</organism>
<evidence type="ECO:0000256" key="1">
    <source>
        <dbReference type="SAM" id="MobiDB-lite"/>
    </source>
</evidence>
<accession>A0ABR2PJ64</accession>
<sequence length="66" mass="7764">MTIPLRSLSKPTKSPFPPQTEKSSSTFLYFYTRIDQKGNPQARRFLVFFSSVKSNSLRLRFTFDRI</sequence>